<feature type="coiled-coil region" evidence="3">
    <location>
        <begin position="184"/>
        <end position="218"/>
    </location>
</feature>
<dbReference type="InterPro" id="IPR026079">
    <property type="entry name" value="CDR2"/>
</dbReference>
<evidence type="ECO:0000256" key="4">
    <source>
        <dbReference type="SAM" id="MobiDB-lite"/>
    </source>
</evidence>
<evidence type="ECO:0000313" key="6">
    <source>
        <dbReference type="Proteomes" id="UP000005408"/>
    </source>
</evidence>
<dbReference type="OrthoDB" id="10059415at2759"/>
<dbReference type="EnsemblMetazoa" id="G1930.10">
    <property type="protein sequence ID" value="G1930.10:cds"/>
    <property type="gene ID" value="G1930"/>
</dbReference>
<feature type="region of interest" description="Disordered" evidence="4">
    <location>
        <begin position="424"/>
        <end position="444"/>
    </location>
</feature>
<keyword evidence="2 3" id="KW-0175">Coiled coil</keyword>
<organism evidence="5 6">
    <name type="scientific">Magallana gigas</name>
    <name type="common">Pacific oyster</name>
    <name type="synonym">Crassostrea gigas</name>
    <dbReference type="NCBI Taxonomy" id="29159"/>
    <lineage>
        <taxon>Eukaryota</taxon>
        <taxon>Metazoa</taxon>
        <taxon>Spiralia</taxon>
        <taxon>Lophotrochozoa</taxon>
        <taxon>Mollusca</taxon>
        <taxon>Bivalvia</taxon>
        <taxon>Autobranchia</taxon>
        <taxon>Pteriomorphia</taxon>
        <taxon>Ostreida</taxon>
        <taxon>Ostreoidea</taxon>
        <taxon>Ostreidae</taxon>
        <taxon>Magallana</taxon>
    </lineage>
</organism>
<reference evidence="5" key="1">
    <citation type="submission" date="2022-08" db="UniProtKB">
        <authorList>
            <consortium name="EnsemblMetazoa"/>
        </authorList>
    </citation>
    <scope>IDENTIFICATION</scope>
    <source>
        <strain evidence="5">05x7-T-G4-1.051#20</strain>
    </source>
</reference>
<sequence>MEDDSEVQDDQQEEDWYQNDLQLAAELGKALLERNRELEAQIIHLQQINNEQNLEIEYITRQLETVRDSSESRMRIYEELDRTSQDLEKTNQRLHIDAKTDKQRIEKLMTTVLQLEEKCDNLEKKVEDMKAEEKRLKQKQQKQDSRRAVSLASLREKERDPYLKDIMNEDCHWTYNNQFKKLPLNPYEQEIKNLQEAVKQLKAQALIDKRKKEDLETEVSLLWEENAGLEKKVRSLEDDVKENGYLKFEIQRQKLNLGKYCKKCSSDLVELKTAIEKEIEPDDPQVGAGKLVRLESGGSVYGSTESLNKIVPDIQEVSPVEDNDTSSVSILDELETQYKKLFKKYEDLQNKSSRRPGSFHESETFDEALHRQLAVSHKEVQTLLKMQKSTSTAEAATSAEQETNLPHYKSLFRDIFATLKQTRIDESSEQPLTSPHSAEYKPLK</sequence>
<proteinExistence type="inferred from homology"/>
<dbReference type="EnsemblMetazoa" id="G1930.8">
    <property type="protein sequence ID" value="G1930.8:cds"/>
    <property type="gene ID" value="G1930"/>
</dbReference>
<keyword evidence="6" id="KW-1185">Reference proteome</keyword>
<dbReference type="PANTHER" id="PTHR19232:SF7">
    <property type="entry name" value="CENTROCORTIN, ISOFORM A"/>
    <property type="match status" value="1"/>
</dbReference>
<dbReference type="EnsemblMetazoa" id="G1930.12">
    <property type="protein sequence ID" value="G1930.12:cds"/>
    <property type="gene ID" value="G1930"/>
</dbReference>
<dbReference type="OMA" id="WRANHAT"/>
<dbReference type="EnsemblMetazoa" id="G1930.1">
    <property type="protein sequence ID" value="G1930.1:cds"/>
    <property type="gene ID" value="G1930"/>
</dbReference>
<feature type="coiled-coil region" evidence="3">
    <location>
        <begin position="21"/>
        <end position="146"/>
    </location>
</feature>
<evidence type="ECO:0008006" key="7">
    <source>
        <dbReference type="Google" id="ProtNLM"/>
    </source>
</evidence>
<comment type="similarity">
    <text evidence="1">Belongs to the CDR2 family.</text>
</comment>
<accession>A0A8W8JI97</accession>
<dbReference type="Proteomes" id="UP000005408">
    <property type="component" value="Unassembled WGS sequence"/>
</dbReference>
<dbReference type="PANTHER" id="PTHR19232">
    <property type="entry name" value="CENTROCORTIN FAMILY MEMBER"/>
    <property type="match status" value="1"/>
</dbReference>
<dbReference type="EnsemblMetazoa" id="G1930.11">
    <property type="protein sequence ID" value="G1930.11:cds"/>
    <property type="gene ID" value="G1930"/>
</dbReference>
<protein>
    <recommendedName>
        <fullName evidence="7">Cerebellar degeneration-related protein 2</fullName>
    </recommendedName>
</protein>
<evidence type="ECO:0000256" key="2">
    <source>
        <dbReference type="ARBA" id="ARBA00023054"/>
    </source>
</evidence>
<evidence type="ECO:0000313" key="5">
    <source>
        <dbReference type="EnsemblMetazoa" id="G1930.8:cds"/>
    </source>
</evidence>
<dbReference type="AlphaFoldDB" id="A0A8W8JI97"/>
<evidence type="ECO:0000256" key="1">
    <source>
        <dbReference type="ARBA" id="ARBA00009019"/>
    </source>
</evidence>
<name>A0A8W8JI97_MAGGI</name>
<evidence type="ECO:0000256" key="3">
    <source>
        <dbReference type="SAM" id="Coils"/>
    </source>
</evidence>